<dbReference type="EMBL" id="JBHSPR010000100">
    <property type="protein sequence ID" value="MFC6023638.1"/>
    <property type="molecule type" value="Genomic_DNA"/>
</dbReference>
<evidence type="ECO:0000313" key="2">
    <source>
        <dbReference type="Proteomes" id="UP001596203"/>
    </source>
</evidence>
<proteinExistence type="predicted"/>
<gene>
    <name evidence="1" type="ORF">ACFP2T_46730</name>
</gene>
<dbReference type="Proteomes" id="UP001596203">
    <property type="component" value="Unassembled WGS sequence"/>
</dbReference>
<name>A0ABW1KSI9_9ACTN</name>
<dbReference type="RefSeq" id="WP_377434195.1">
    <property type="nucleotide sequence ID" value="NZ_JBHSPR010000100.1"/>
</dbReference>
<organism evidence="1 2">
    <name type="scientific">Plantactinospora solaniradicis</name>
    <dbReference type="NCBI Taxonomy" id="1723736"/>
    <lineage>
        <taxon>Bacteria</taxon>
        <taxon>Bacillati</taxon>
        <taxon>Actinomycetota</taxon>
        <taxon>Actinomycetes</taxon>
        <taxon>Micromonosporales</taxon>
        <taxon>Micromonosporaceae</taxon>
        <taxon>Plantactinospora</taxon>
    </lineage>
</organism>
<evidence type="ECO:0000313" key="1">
    <source>
        <dbReference type="EMBL" id="MFC6023638.1"/>
    </source>
</evidence>
<keyword evidence="2" id="KW-1185">Reference proteome</keyword>
<accession>A0ABW1KSI9</accession>
<sequence>MSMTDAVEGSGPLSALIGERFSGVGQAAGMGVFEFGVDLTDVDPELGVGSRGAKYALHVQCAFRLTRNGFVVLGSTDQRWLGKGGSGSQSMFDVRAQAIDGALAKSPHIVVREISLSGHGDLGIILTNGVGIDIFIDSSRPSEQWRFLQRFGEHLIFPGRRGGE</sequence>
<comment type="caution">
    <text evidence="1">The sequence shown here is derived from an EMBL/GenBank/DDBJ whole genome shotgun (WGS) entry which is preliminary data.</text>
</comment>
<reference evidence="2" key="1">
    <citation type="journal article" date="2019" name="Int. J. Syst. Evol. Microbiol.">
        <title>The Global Catalogue of Microorganisms (GCM) 10K type strain sequencing project: providing services to taxonomists for standard genome sequencing and annotation.</title>
        <authorList>
            <consortium name="The Broad Institute Genomics Platform"/>
            <consortium name="The Broad Institute Genome Sequencing Center for Infectious Disease"/>
            <person name="Wu L."/>
            <person name="Ma J."/>
        </authorList>
    </citation>
    <scope>NUCLEOTIDE SEQUENCE [LARGE SCALE GENOMIC DNA]</scope>
    <source>
        <strain evidence="2">ZS-35-S2</strain>
    </source>
</reference>
<protein>
    <submittedName>
        <fullName evidence="1">Uncharacterized protein</fullName>
    </submittedName>
</protein>